<dbReference type="PANTHER" id="PTHR46401">
    <property type="entry name" value="GLYCOSYLTRANSFERASE WBBK-RELATED"/>
    <property type="match status" value="1"/>
</dbReference>
<evidence type="ECO:0000313" key="2">
    <source>
        <dbReference type="EMBL" id="EGE47726.1"/>
    </source>
</evidence>
<dbReference type="GO" id="GO:0016757">
    <property type="term" value="F:glycosyltransferase activity"/>
    <property type="evidence" value="ECO:0007669"/>
    <property type="project" value="InterPro"/>
</dbReference>
<evidence type="ECO:0000259" key="1">
    <source>
        <dbReference type="Pfam" id="PF00534"/>
    </source>
</evidence>
<dbReference type="AlphaFoldDB" id="F1YU59"/>
<protein>
    <submittedName>
        <fullName evidence="2">Glycosyltransferase</fullName>
    </submittedName>
</protein>
<dbReference type="SUPFAM" id="SSF53756">
    <property type="entry name" value="UDP-Glycosyltransferase/glycogen phosphorylase"/>
    <property type="match status" value="1"/>
</dbReference>
<dbReference type="InterPro" id="IPR001296">
    <property type="entry name" value="Glyco_trans_1"/>
</dbReference>
<sequence>MRIEKRKAIMKRIWMDVEDLFAFAQAGARLTGIQRVVLEICAAFMVDPRMAGHIGFVRHTIQGTGFVVVSWAQVQAVWQALSGQGAGQPESMQIRSLSTSYLTNQSLLQKCGQHVPVSVRVPAGKLIRNTQSAMQAGGMLVRGLWELASHNLHKKDDFSAQEQAFSPQKGDILLSLGASWSHAMYQKLLRQCRQQYGMRIGVLVHDLVPLLWPEWCQPGLPAVFRRWYEQVVPECDVIFANSESTQKDVLSYAQRSGAPLSVPVIVVPMGCGFSKADPASAPPSVQEHIKQLGPYVLCAGTLEVRKNHALLVRVWRRLLRERPANTVPKLVIAGGRGWLVDDLLQQLENSAWLNGHVVWVDRPSDSCMAQLYKQARFTIFPSFYEGWGLPVTESLHWGKPCLTSAASSLPEAGMGLTEMFDPDNASQALELVRNVLDQPQRLAAMEQQIKTRFRPIGWSRAAETLWQTVM</sequence>
<keyword evidence="2" id="KW-0808">Transferase</keyword>
<dbReference type="Proteomes" id="UP000018454">
    <property type="component" value="Unassembled WGS sequence"/>
</dbReference>
<dbReference type="Gene3D" id="3.40.50.2000">
    <property type="entry name" value="Glycogen Phosphorylase B"/>
    <property type="match status" value="1"/>
</dbReference>
<reference evidence="2 3" key="1">
    <citation type="journal article" date="2011" name="Science">
        <title>Drosophila microbiome modulates host developmental and metabolic homeostasis via insulin signaling.</title>
        <authorList>
            <person name="Shin S.C."/>
            <person name="Kim S.H."/>
            <person name="You H."/>
            <person name="Kim B."/>
            <person name="Kim A.C."/>
            <person name="Lee K.A."/>
            <person name="Yoon J.H."/>
            <person name="Ryu J.H."/>
            <person name="Lee W.J."/>
        </authorList>
    </citation>
    <scope>NUCLEOTIDE SEQUENCE [LARGE SCALE GENOMIC DNA]</scope>
    <source>
        <strain evidence="2 3">DM001</strain>
    </source>
</reference>
<organism evidence="2 3">
    <name type="scientific">Acetobacter pomorum DM001</name>
    <dbReference type="NCBI Taxonomy" id="945681"/>
    <lineage>
        <taxon>Bacteria</taxon>
        <taxon>Pseudomonadati</taxon>
        <taxon>Pseudomonadota</taxon>
        <taxon>Alphaproteobacteria</taxon>
        <taxon>Acetobacterales</taxon>
        <taxon>Acetobacteraceae</taxon>
        <taxon>Acetobacter</taxon>
    </lineage>
</organism>
<accession>F1YU59</accession>
<evidence type="ECO:0000313" key="3">
    <source>
        <dbReference type="Proteomes" id="UP000018454"/>
    </source>
</evidence>
<dbReference type="Pfam" id="PF00534">
    <property type="entry name" value="Glycos_transf_1"/>
    <property type="match status" value="1"/>
</dbReference>
<proteinExistence type="predicted"/>
<feature type="domain" description="Glycosyl transferase family 1" evidence="1">
    <location>
        <begin position="291"/>
        <end position="450"/>
    </location>
</feature>
<dbReference type="PANTHER" id="PTHR46401:SF9">
    <property type="entry name" value="MANNOSYLTRANSFERASE A"/>
    <property type="match status" value="1"/>
</dbReference>
<comment type="caution">
    <text evidence="2">The sequence shown here is derived from an EMBL/GenBank/DDBJ whole genome shotgun (WGS) entry which is preliminary data.</text>
</comment>
<dbReference type="CDD" id="cd03809">
    <property type="entry name" value="GT4_MtfB-like"/>
    <property type="match status" value="1"/>
</dbReference>
<name>F1YU59_9PROT</name>
<gene>
    <name evidence="2" type="ORF">APO_1359</name>
</gene>
<dbReference type="EMBL" id="AEUP01000026">
    <property type="protein sequence ID" value="EGE47726.1"/>
    <property type="molecule type" value="Genomic_DNA"/>
</dbReference>